<reference evidence="5 6" key="1">
    <citation type="journal article" date="2013" name="Nat. Genet.">
        <title>The high-quality draft genome of peach (Prunus persica) identifies unique patterns of genetic diversity, domestication and genome evolution.</title>
        <authorList>
            <consortium name="International Peach Genome Initiative"/>
            <person name="Verde I."/>
            <person name="Abbott A.G."/>
            <person name="Scalabrin S."/>
            <person name="Jung S."/>
            <person name="Shu S."/>
            <person name="Marroni F."/>
            <person name="Zhebentyayeva T."/>
            <person name="Dettori M.T."/>
            <person name="Grimwood J."/>
            <person name="Cattonaro F."/>
            <person name="Zuccolo A."/>
            <person name="Rossini L."/>
            <person name="Jenkins J."/>
            <person name="Vendramin E."/>
            <person name="Meisel L.A."/>
            <person name="Decroocq V."/>
            <person name="Sosinski B."/>
            <person name="Prochnik S."/>
            <person name="Mitros T."/>
            <person name="Policriti A."/>
            <person name="Cipriani G."/>
            <person name="Dondini L."/>
            <person name="Ficklin S."/>
            <person name="Goodstein D.M."/>
            <person name="Xuan P."/>
            <person name="Del Fabbro C."/>
            <person name="Aramini V."/>
            <person name="Copetti D."/>
            <person name="Gonzalez S."/>
            <person name="Horner D.S."/>
            <person name="Falchi R."/>
            <person name="Lucas S."/>
            <person name="Mica E."/>
            <person name="Maldonado J."/>
            <person name="Lazzari B."/>
            <person name="Bielenberg D."/>
            <person name="Pirona R."/>
            <person name="Miculan M."/>
            <person name="Barakat A."/>
            <person name="Testolin R."/>
            <person name="Stella A."/>
            <person name="Tartarini S."/>
            <person name="Tonutti P."/>
            <person name="Arus P."/>
            <person name="Orellana A."/>
            <person name="Wells C."/>
            <person name="Main D."/>
            <person name="Vizzotto G."/>
            <person name="Silva H."/>
            <person name="Salamini F."/>
            <person name="Schmutz J."/>
            <person name="Morgante M."/>
            <person name="Rokhsar D.S."/>
        </authorList>
    </citation>
    <scope>NUCLEOTIDE SEQUENCE [LARGE SCALE GENOMIC DNA]</scope>
    <source>
        <strain evidence="6">cv. Nemared</strain>
    </source>
</reference>
<organism evidence="5 6">
    <name type="scientific">Prunus persica</name>
    <name type="common">Peach</name>
    <name type="synonym">Amygdalus persica</name>
    <dbReference type="NCBI Taxonomy" id="3760"/>
    <lineage>
        <taxon>Eukaryota</taxon>
        <taxon>Viridiplantae</taxon>
        <taxon>Streptophyta</taxon>
        <taxon>Embryophyta</taxon>
        <taxon>Tracheophyta</taxon>
        <taxon>Spermatophyta</taxon>
        <taxon>Magnoliopsida</taxon>
        <taxon>eudicotyledons</taxon>
        <taxon>Gunneridae</taxon>
        <taxon>Pentapetalae</taxon>
        <taxon>rosids</taxon>
        <taxon>fabids</taxon>
        <taxon>Rosales</taxon>
        <taxon>Rosaceae</taxon>
        <taxon>Amygdaloideae</taxon>
        <taxon>Amygdaleae</taxon>
        <taxon>Prunus</taxon>
    </lineage>
</organism>
<evidence type="ECO:0000259" key="2">
    <source>
        <dbReference type="Pfam" id="PF07539"/>
    </source>
</evidence>
<dbReference type="Pfam" id="PF23099">
    <property type="entry name" value="UTP20_C"/>
    <property type="match status" value="1"/>
</dbReference>
<evidence type="ECO:0000256" key="1">
    <source>
        <dbReference type="SAM" id="Coils"/>
    </source>
</evidence>
<keyword evidence="1" id="KW-0175">Coiled coil</keyword>
<dbReference type="PANTHER" id="PTHR17695">
    <property type="entry name" value="SMALL SUBUNIT PROCESSOME COMPONENT 20 HOMOLOG"/>
    <property type="match status" value="1"/>
</dbReference>
<sequence length="2726" mass="309111">MATPSQAQAVKSLNKSPGRRRFVFKSFSQRLEEVEVDVFRSLDKVKSEPQAGSTFFRDCLVEWRELNTAEDFIAFYEQMTPLVQTLPLVLLHKETIISELLSRLQMKARLSLEPILRLIAVLCRDLLEDFIPFLPRIADSLVSLLECGADREPEAIEQIFTSWSSIMMYLQKYLVQKLVHVLNVTVNLRYYPKDYIQEFMAEGMSFLLRNAPFEQLKKGVKKIMFEVVQKSIPVRKYGVSALLYFVMRGASSRFHSKAEQVLHLLMDDLILGIGENFSQGSDTVVEVLISALQRLCDDLDSKELNIMFNCLYQEITDCMINGGVERLSCLLSLLVSTVQVKNGQRVSDYQQMLEIVGLLVRTFIMPSGITMAEEHSSDVVDKVLQLMLCILSGLHSYNDMSTISSCSLQWAPVFDLKNSSLLGFIRQLLQKDVCILDIFAVNILRAMNDLLETSQEDVIYLLLTFNEKLQMETQSLTFLDRTREGVPRIQGFMRGAISNWVGVLKGIVNGDSSSTLIHEADLALLWGVINCFPQIAESEEDFSLLMDLLDADDQILMIEADNIAGFPKHTWESLIGATLNSYYKLTRGKKSELDETSRFLHLGNRHKSCPQVLVAVADFLDSVYGPIMEGDTKARTYHPELQADKAIAALDIFADNLCHSDRGIRASTLRILCHYETLNCNICTEDEPVAKKMRTEVSPTCHVDNQGFNVLPLLLSIELTPLSISTSRKVTLLISRIQMGLSTGRIAEAYLPLVLNGMIGIFHNRFSYLWNPTSECLAVLISQNTGLVWERLVHYFEQCLSRFQASFDQVEEVNSKLTNKSSDLVEGFNLCITSKSDSTPSAAVLSSLLQSLQRIPTIIESKSRQIIPLFLKFLGYNCKDFKSIGSFNPSVCKGKEWKGVLKEWLNLLKLMHSLKSFYQNQFLKEVLQNRLLDENDAEIQTKVLDCLLIWKDDFLLPYSQQLKNLASFHNLREELTTWSLSRESNLIEEEHRPDLVPMVIRLLMPKVRKLKKHASQKLSRVNHRKAVLSFIAQVEVEKLPLFFVLLIKPLQIVSMGSDSAASWFWTLPNSSLAEFQALDFLKYFTLSNISALSWKKRSGFLHVIEDILGVFDASRVGPFLDFLMGCVVRILGSCSLSLDVAKGNGSSVENYPDVDLTLLGKDSAVENNVLISTTLRQLKDLRSLCLKIVSFVLNKYEDHEFSCEFWDLFFMSCKPLIDGFKQEGPSGQKPSSLFSCFLALSRSQKLVPLLYREQKLVPDILSILTVMSASEAIVSCVLKFVENLLNLDHELDDEDSAVKRVILPNLEALIDSLHSLFHSNNATKRKLFKHPGDAETRIFKFLPKYIKSAVPARKFVDILLPVLANGTQNSDFCFEVVQVIRDIVPVLGSEITNKILNAVSPLLTSTDLDKRVFICDLLDAVARVDPSVHFVAKLVQDLNATSNTELGSLDYDNVVNAYEKISVDIFYTIREDHALVILSHCVYDMSSEELILRHSAYKSLRSFVEFAALILGQVVSNHCEMPDMPDKMLASDNCYWTRACIQRITSKFLLNHMGNALKRGISIKKEWVDLLREMVLKLPEVANLGSLKALCDEDAEIDFFNNIVHLQKHRRARALSRFRNVINASYMPEGITKKVFVPLFFNMLLEEHEGKGEHVKNVCIEALASISSHMEWNSYYSLLMRCFNEMIKNPNKQKLLLRLICSILDQFHFSDANDSLDNVSNTGTTDSGTSILRRCRSSVSANEIQTCLQKVVLPKIHKLLSDSEKVNANINLAALRVLRLLPGDVMDSQLPSIVHRISNFLKNRLESIREEARSALAACLKELGLEYLHFIVKVLRSTLKRGYELHVLGYTLNFILSKFLVTPISGKLDYCLEDLLYIVQNDILGDVAEEKDVEKIASKMKETKKQKSFETLRLIAQSITFKSHALKLLYPVTAQFEKHLTPKTKTKLESMLTHIAAGIEYNPTVDQTDLFIFVYGLIEDGINEENGQGENMFITRVNGRRRNDLTRKAVSSGCVAGAKSVCSHLISVFALGIFQKRIKNLKLGYNDAQMLSMLDPFVLLLGKCLNSKYEDVVSASLRCLTPLVRLPLPAIESQADNIKAALFGIAESSVNTGSSLMQSCLRLLTVLLCGTKITLSSDQLHLLIQLPLFVDLEKNPSFVALSLLKAILNRKLVVPEIYDLVTRVAELMVTSQVEPIRHKCSKILLQFLLDYRLSEKRLQQHLDFLLSNLRYEHSSGRKSVLDMLHTIIVKFPKGVVDEQSQTFFVHLVVCLANDQDNEVRSLAGAAIKCLTGYISLHSFRSILEYSLSWYLGAKQQLWSAAAQVLGLLVEVMEKGFHKHINKILPVEVMEKEFHKHINRILPVTKCILQSTINAVTDGQLDFSNETNIPLWKEAYYSLVMLEKILHQFHGLCFDRDLEDIWEAICELLLHPHMWLRCISCRLVAFYFAAVTEACSKNHEKPFGTYYLIRPSRLFMIAVYLCCQMKTQLVDDAASNLITQNLVSTICGVHSLVGQTECADPTQFWSTLEQHEQGCFLKAFELLDARKGRIMFLSLTSGICNKNNESPSTNIRYLLVSSLLKKMGKIALQMEAIQMKIVFDSFGKISSEISQEDCLLHASEILLPLYKVCEGFSGRVIPENMKQLAQEISERVRNKLGVQNYVLVYNDIRKNLKAKRDKRKHEEKRMAVTDPMQNAKRKLRIAEKHRANKKRKIMTMKMGRWTHSKSK</sequence>
<feature type="domain" description="U3 small nucleolar RNA-associated protein 20 C-terminal" evidence="4">
    <location>
        <begin position="2637"/>
        <end position="2713"/>
    </location>
</feature>
<keyword evidence="6" id="KW-1185">Reference proteome</keyword>
<name>A0A251PWS1_PRUPE</name>
<dbReference type="SMR" id="A0A251PWS1"/>
<dbReference type="Gramene" id="ONI16016">
    <property type="protein sequence ID" value="ONI16016"/>
    <property type="gene ID" value="PRUPE_3G074200"/>
</dbReference>
<dbReference type="InterPro" id="IPR057525">
    <property type="entry name" value="UTP20_C"/>
</dbReference>
<gene>
    <name evidence="5" type="ORF">PRUPE_3G074200</name>
</gene>
<evidence type="ECO:0000259" key="4">
    <source>
        <dbReference type="Pfam" id="PF23099"/>
    </source>
</evidence>
<dbReference type="GO" id="GO:0032040">
    <property type="term" value="C:small-subunit processome"/>
    <property type="evidence" value="ECO:0000318"/>
    <property type="project" value="GO_Central"/>
</dbReference>
<dbReference type="STRING" id="3760.A0A251PWS1"/>
<dbReference type="Gene3D" id="1.25.10.10">
    <property type="entry name" value="Leucine-rich Repeat Variant"/>
    <property type="match status" value="2"/>
</dbReference>
<dbReference type="EMBL" id="CM007653">
    <property type="protein sequence ID" value="ONI16016.1"/>
    <property type="molecule type" value="Genomic_DNA"/>
</dbReference>
<dbReference type="InterPro" id="IPR046523">
    <property type="entry name" value="UTP20_dom"/>
</dbReference>
<protein>
    <submittedName>
        <fullName evidence="5">Uncharacterized protein</fullName>
    </submittedName>
</protein>
<dbReference type="GO" id="GO:0030686">
    <property type="term" value="C:90S preribosome"/>
    <property type="evidence" value="ECO:0000318"/>
    <property type="project" value="GO_Central"/>
</dbReference>
<evidence type="ECO:0000313" key="5">
    <source>
        <dbReference type="EMBL" id="ONI16016.1"/>
    </source>
</evidence>
<dbReference type="SUPFAM" id="SSF48371">
    <property type="entry name" value="ARM repeat"/>
    <property type="match status" value="3"/>
</dbReference>
<dbReference type="InterPro" id="IPR011989">
    <property type="entry name" value="ARM-like"/>
</dbReference>
<dbReference type="InterPro" id="IPR011430">
    <property type="entry name" value="UTP20_N"/>
</dbReference>
<accession>A0A251PWS1</accession>
<feature type="domain" description="U3 small nucleolar RNA-associated protein 20 N-terminal" evidence="2">
    <location>
        <begin position="898"/>
        <end position="1508"/>
    </location>
</feature>
<dbReference type="PANTHER" id="PTHR17695:SF11">
    <property type="entry name" value="SMALL SUBUNIT PROCESSOME COMPONENT 20 HOMOLOG"/>
    <property type="match status" value="1"/>
</dbReference>
<dbReference type="GO" id="GO:0005730">
    <property type="term" value="C:nucleolus"/>
    <property type="evidence" value="ECO:0000318"/>
    <property type="project" value="GO_Central"/>
</dbReference>
<dbReference type="InterPro" id="IPR052575">
    <property type="entry name" value="SSU_processome_comp_20"/>
</dbReference>
<dbReference type="Pfam" id="PF20416">
    <property type="entry name" value="UTP20"/>
    <property type="match status" value="1"/>
</dbReference>
<dbReference type="InterPro" id="IPR016024">
    <property type="entry name" value="ARM-type_fold"/>
</dbReference>
<proteinExistence type="predicted"/>
<dbReference type="OrthoDB" id="360653at2759"/>
<dbReference type="Proteomes" id="UP000006882">
    <property type="component" value="Chromosome G3"/>
</dbReference>
<dbReference type="Pfam" id="PF07539">
    <property type="entry name" value="UTP20_N"/>
    <property type="match status" value="1"/>
</dbReference>
<feature type="domain" description="U3 small nucleolar RNA-associated protein 20" evidence="3">
    <location>
        <begin position="1763"/>
        <end position="1978"/>
    </location>
</feature>
<dbReference type="eggNOG" id="KOG1823">
    <property type="taxonomic scope" value="Eukaryota"/>
</dbReference>
<evidence type="ECO:0000313" key="6">
    <source>
        <dbReference type="Proteomes" id="UP000006882"/>
    </source>
</evidence>
<feature type="coiled-coil region" evidence="1">
    <location>
        <begin position="2664"/>
        <end position="2711"/>
    </location>
</feature>
<evidence type="ECO:0000259" key="3">
    <source>
        <dbReference type="Pfam" id="PF20416"/>
    </source>
</evidence>